<dbReference type="InterPro" id="IPR055377">
    <property type="entry name" value="GH3_M"/>
</dbReference>
<dbReference type="AlphaFoldDB" id="A0A4R1M784"/>
<dbReference type="Pfam" id="PF03321">
    <property type="entry name" value="GH3"/>
    <property type="match status" value="1"/>
</dbReference>
<dbReference type="OrthoDB" id="5678283at2"/>
<dbReference type="InterPro" id="IPR004993">
    <property type="entry name" value="GH3"/>
</dbReference>
<comment type="caution">
    <text evidence="3">The sequence shown here is derived from an EMBL/GenBank/DDBJ whole genome shotgun (WGS) entry which is preliminary data.</text>
</comment>
<dbReference type="GO" id="GO:0005737">
    <property type="term" value="C:cytoplasm"/>
    <property type="evidence" value="ECO:0007669"/>
    <property type="project" value="TreeGrafter"/>
</dbReference>
<name>A0A4R1M784_9SPHI</name>
<accession>A0A4R1M784</accession>
<dbReference type="PANTHER" id="PTHR31901:SF9">
    <property type="entry name" value="GH3 DOMAIN-CONTAINING PROTEIN"/>
    <property type="match status" value="1"/>
</dbReference>
<feature type="domain" description="GH3 C-terminal" evidence="2">
    <location>
        <begin position="376"/>
        <end position="489"/>
    </location>
</feature>
<gene>
    <name evidence="3" type="ORF">C8N28_0853</name>
</gene>
<keyword evidence="4" id="KW-1185">Reference proteome</keyword>
<dbReference type="InterPro" id="IPR055378">
    <property type="entry name" value="GH3_C"/>
</dbReference>
<organism evidence="3 4">
    <name type="scientific">Albibacterium bauzanense</name>
    <dbReference type="NCBI Taxonomy" id="653929"/>
    <lineage>
        <taxon>Bacteria</taxon>
        <taxon>Pseudomonadati</taxon>
        <taxon>Bacteroidota</taxon>
        <taxon>Sphingobacteriia</taxon>
        <taxon>Sphingobacteriales</taxon>
        <taxon>Sphingobacteriaceae</taxon>
        <taxon>Albibacterium</taxon>
    </lineage>
</organism>
<evidence type="ECO:0000259" key="1">
    <source>
        <dbReference type="Pfam" id="PF23571"/>
    </source>
</evidence>
<reference evidence="3 4" key="1">
    <citation type="submission" date="2019-03" db="EMBL/GenBank/DDBJ databases">
        <title>Genomic Encyclopedia of Archaeal and Bacterial Type Strains, Phase II (KMG-II): from individual species to whole genera.</title>
        <authorList>
            <person name="Goeker M."/>
        </authorList>
    </citation>
    <scope>NUCLEOTIDE SEQUENCE [LARGE SCALE GENOMIC DNA]</scope>
    <source>
        <strain evidence="3 4">DSM 22554</strain>
    </source>
</reference>
<dbReference type="GO" id="GO:0016881">
    <property type="term" value="F:acid-amino acid ligase activity"/>
    <property type="evidence" value="ECO:0007669"/>
    <property type="project" value="TreeGrafter"/>
</dbReference>
<evidence type="ECO:0000313" key="4">
    <source>
        <dbReference type="Proteomes" id="UP000294616"/>
    </source>
</evidence>
<dbReference type="Pfam" id="PF23572">
    <property type="entry name" value="GH3_C"/>
    <property type="match status" value="1"/>
</dbReference>
<dbReference type="EMBL" id="SMGO01000001">
    <property type="protein sequence ID" value="TCK85543.1"/>
    <property type="molecule type" value="Genomic_DNA"/>
</dbReference>
<dbReference type="Gene3D" id="3.40.50.12780">
    <property type="entry name" value="N-terminal domain of ligase-like"/>
    <property type="match status" value="1"/>
</dbReference>
<dbReference type="Pfam" id="PF23571">
    <property type="entry name" value="GH3_M"/>
    <property type="match status" value="1"/>
</dbReference>
<dbReference type="Proteomes" id="UP000294616">
    <property type="component" value="Unassembled WGS sequence"/>
</dbReference>
<proteinExistence type="predicted"/>
<sequence>MGLKASLSKVYAAVNAKKITRWRKDAVSIQNKVLSELIHSARKTAFGKDHHFDEIKSYDDFKSRVPVQDYEGLRKYIDRVIAGESNVLWPGKPVYLAKTSGTTSGVKYIPLTKASLPEQITAARDALLNYIHETGNNDFVNGKIIFIQGSPLLEKKKGIDFGRLSGIVAHHVPEYLQKNRLPSFETNCIEDWETKIDAIVDETIDQDLRLISGIPPWIQMYFDRLSTKADGKKIKDIFKNFSLFVYGGVNYEPYRAKLEESIGKRVDSIETYPASEGFIAFQDVQGEKGMLLLPDSGIFYEFIPADEYFNENPTRLSLGQVKLGVNYVLILNTNAGLWGYSLGDTVKFVSLNPYRIIVSGRIKHFISAFGEHVIGEEVEHALLSVAKKEGLEIVEFTVAPQVTPEDGELPYHEWFVEFNKAPYDLDAFRLEVDKALQKKNPYYFDLIEGKVLQPLKMRSMKKGAFIDYMRSNGKLGGQNKLPRLANDRKIADELEKY</sequence>
<dbReference type="InterPro" id="IPR042099">
    <property type="entry name" value="ANL_N_sf"/>
</dbReference>
<feature type="domain" description="GH3 middle" evidence="1">
    <location>
        <begin position="294"/>
        <end position="351"/>
    </location>
</feature>
<dbReference type="RefSeq" id="WP_132221827.1">
    <property type="nucleotide sequence ID" value="NZ_SMGO01000001.1"/>
</dbReference>
<evidence type="ECO:0000259" key="2">
    <source>
        <dbReference type="Pfam" id="PF23572"/>
    </source>
</evidence>
<dbReference type="PANTHER" id="PTHR31901">
    <property type="entry name" value="GH3 DOMAIN-CONTAINING PROTEIN"/>
    <property type="match status" value="1"/>
</dbReference>
<protein>
    <submittedName>
        <fullName evidence="3">GH3 auxin-responsive promoter</fullName>
    </submittedName>
</protein>
<evidence type="ECO:0000313" key="3">
    <source>
        <dbReference type="EMBL" id="TCK85543.1"/>
    </source>
</evidence>